<organism evidence="1 2">
    <name type="scientific">Arthrobacter alpinus</name>
    <dbReference type="NCBI Taxonomy" id="656366"/>
    <lineage>
        <taxon>Bacteria</taxon>
        <taxon>Bacillati</taxon>
        <taxon>Actinomycetota</taxon>
        <taxon>Actinomycetes</taxon>
        <taxon>Micrococcales</taxon>
        <taxon>Micrococcaceae</taxon>
        <taxon>Arthrobacter</taxon>
    </lineage>
</organism>
<sequence>MTIQHNGQSYEQADLLPFGHRVNPEVIAAGFMEEIALTVDGEERHLPLFTAAGIERIKGDLNHPMTAEALAPEQSNIDGPTTHIIVDDNGIPNATIDVGQIQDDAMDLAFALAAACGDEPKTEEILAGHIRRHTTHGLPLVLVAAIKHMTNDILAGAFDVMEAATGTKPREKMAEIREAEMPK</sequence>
<protein>
    <submittedName>
        <fullName evidence="1">Uncharacterized protein</fullName>
    </submittedName>
</protein>
<accession>A0A0M4QP43</accession>
<dbReference type="AlphaFoldDB" id="A0A0M4QP43"/>
<gene>
    <name evidence="1" type="ORF">AOC05_05055</name>
</gene>
<dbReference type="EMBL" id="CP012677">
    <property type="protein sequence ID" value="ALE91841.1"/>
    <property type="molecule type" value="Genomic_DNA"/>
</dbReference>
<keyword evidence="2" id="KW-1185">Reference proteome</keyword>
<dbReference type="PATRIC" id="fig|656366.3.peg.1089"/>
<dbReference type="RefSeq" id="WP_062006202.1">
    <property type="nucleotide sequence ID" value="NZ_CP012677.1"/>
</dbReference>
<proteinExistence type="predicted"/>
<name>A0A0M4QP43_9MICC</name>
<evidence type="ECO:0000313" key="1">
    <source>
        <dbReference type="EMBL" id="ALE91841.1"/>
    </source>
</evidence>
<dbReference type="OrthoDB" id="4468535at2"/>
<evidence type="ECO:0000313" key="2">
    <source>
        <dbReference type="Proteomes" id="UP000062833"/>
    </source>
</evidence>
<reference evidence="2" key="1">
    <citation type="submission" date="2015-09" db="EMBL/GenBank/DDBJ databases">
        <title>Complete genome of Arthrobacter alpinus strain R3.8.</title>
        <authorList>
            <person name="See-Too W.S."/>
            <person name="Chan K.G."/>
        </authorList>
    </citation>
    <scope>NUCLEOTIDE SEQUENCE [LARGE SCALE GENOMIC DNA]</scope>
    <source>
        <strain evidence="2">R3.8</strain>
    </source>
</reference>
<dbReference type="Proteomes" id="UP000062833">
    <property type="component" value="Chromosome"/>
</dbReference>
<dbReference type="KEGG" id="aaq:AOC05_05055"/>